<evidence type="ECO:0000313" key="2">
    <source>
        <dbReference type="Proteomes" id="UP000024404"/>
    </source>
</evidence>
<evidence type="ECO:0000313" key="1">
    <source>
        <dbReference type="EnsemblMetazoa" id="OVOC9495.1"/>
    </source>
</evidence>
<proteinExistence type="predicted"/>
<organism evidence="1 2">
    <name type="scientific">Onchocerca volvulus</name>
    <dbReference type="NCBI Taxonomy" id="6282"/>
    <lineage>
        <taxon>Eukaryota</taxon>
        <taxon>Metazoa</taxon>
        <taxon>Ecdysozoa</taxon>
        <taxon>Nematoda</taxon>
        <taxon>Chromadorea</taxon>
        <taxon>Rhabditida</taxon>
        <taxon>Spirurina</taxon>
        <taxon>Spiruromorpha</taxon>
        <taxon>Filarioidea</taxon>
        <taxon>Onchocercidae</taxon>
        <taxon>Onchocerca</taxon>
    </lineage>
</organism>
<dbReference type="EnsemblMetazoa" id="OVOC9495.1">
    <property type="protein sequence ID" value="OVOC9495.1"/>
    <property type="gene ID" value="WBGene00246304"/>
</dbReference>
<dbReference type="EMBL" id="CMVM020000279">
    <property type="status" value="NOT_ANNOTATED_CDS"/>
    <property type="molecule type" value="Genomic_DNA"/>
</dbReference>
<dbReference type="AlphaFoldDB" id="A0A8R1U0P0"/>
<sequence>MSYQQVTIRKREKFLIKPEVIHYKRNKRLEATFCQICSEKKEKTLMQITILYFSNKLYITLANNDNDRKKKIEKVRNKVKYMYDLLTNALCLKLSKPMSKMDRIRPDQIGLDDFIYLQMLAYDMRISHLHIPFTKFNSIKELNSLTVDYKLVK</sequence>
<protein>
    <submittedName>
        <fullName evidence="1">Uncharacterized protein</fullName>
    </submittedName>
</protein>
<keyword evidence="2" id="KW-1185">Reference proteome</keyword>
<dbReference type="Proteomes" id="UP000024404">
    <property type="component" value="Unassembled WGS sequence"/>
</dbReference>
<reference evidence="2" key="1">
    <citation type="submission" date="2013-10" db="EMBL/GenBank/DDBJ databases">
        <title>Genome sequencing of Onchocerca volvulus.</title>
        <authorList>
            <person name="Cotton J."/>
            <person name="Tsai J."/>
            <person name="Stanley E."/>
            <person name="Tracey A."/>
            <person name="Holroyd N."/>
            <person name="Lustigman S."/>
            <person name="Berriman M."/>
        </authorList>
    </citation>
    <scope>NUCLEOTIDE SEQUENCE</scope>
</reference>
<name>A0A8R1U0P0_ONCVO</name>
<accession>A0A8R1U0P0</accession>
<reference evidence="1" key="2">
    <citation type="submission" date="2022-06" db="UniProtKB">
        <authorList>
            <consortium name="EnsemblMetazoa"/>
        </authorList>
    </citation>
    <scope>IDENTIFICATION</scope>
</reference>